<protein>
    <submittedName>
        <fullName evidence="3">Uncharacterized protein TCIL3000_9_4120</fullName>
    </submittedName>
</protein>
<dbReference type="PANTHER" id="PTHR44281:SF2">
    <property type="entry name" value="SPINDLE ASSEMBLY ABNORMAL PROTEIN 6 HOMOLOG"/>
    <property type="match status" value="1"/>
</dbReference>
<evidence type="ECO:0000256" key="2">
    <source>
        <dbReference type="SAM" id="MobiDB-lite"/>
    </source>
</evidence>
<gene>
    <name evidence="3" type="ORF">TCIL3000_9_4120</name>
</gene>
<dbReference type="AlphaFoldDB" id="G0UUE8"/>
<feature type="region of interest" description="Disordered" evidence="2">
    <location>
        <begin position="136"/>
        <end position="216"/>
    </location>
</feature>
<proteinExistence type="predicted"/>
<keyword evidence="1" id="KW-0175">Coiled coil</keyword>
<evidence type="ECO:0000256" key="1">
    <source>
        <dbReference type="SAM" id="Coils"/>
    </source>
</evidence>
<feature type="compositionally biased region" description="Polar residues" evidence="2">
    <location>
        <begin position="189"/>
        <end position="211"/>
    </location>
</feature>
<dbReference type="PANTHER" id="PTHR44281">
    <property type="entry name" value="SPINDLE ASSEMBLY ABNORMAL PROTEIN 6 HOMOLOG"/>
    <property type="match status" value="1"/>
</dbReference>
<feature type="compositionally biased region" description="Basic and acidic residues" evidence="2">
    <location>
        <begin position="158"/>
        <end position="188"/>
    </location>
</feature>
<sequence>MRKQLANQEKLIQEKNNTITNLRNEVASSTEKLKSTQNKVDELRSQLEKTDDTREKLSKELKQTQDALIHLQRSTSVSGRHWSIGTTCGLNSSSAAPFTNGVLAGLGRGSESLDVYKELHKNGSNAVRNFRYVSPHGSDGISSPMPKAFSTTANGVLDSRENDKKVDFGHSGLEEHSHQNEPSKKSSNDRANGASSNTTLITGGSGSAVSSERNKFDDKLVNGQSSKRNMNLMEASAATTSTVQLFPAKNFFASDHQTAALSENASTQHSKGLDRVAVGMITSAYF</sequence>
<evidence type="ECO:0000313" key="3">
    <source>
        <dbReference type="EMBL" id="CCC93012.1"/>
    </source>
</evidence>
<accession>G0UUE8</accession>
<dbReference type="VEuPathDB" id="TriTrypDB:TcIL3000_9_4120"/>
<organism evidence="3">
    <name type="scientific">Trypanosoma congolense (strain IL3000)</name>
    <dbReference type="NCBI Taxonomy" id="1068625"/>
    <lineage>
        <taxon>Eukaryota</taxon>
        <taxon>Discoba</taxon>
        <taxon>Euglenozoa</taxon>
        <taxon>Kinetoplastea</taxon>
        <taxon>Metakinetoplastina</taxon>
        <taxon>Trypanosomatida</taxon>
        <taxon>Trypanosomatidae</taxon>
        <taxon>Trypanosoma</taxon>
        <taxon>Nannomonas</taxon>
    </lineage>
</organism>
<feature type="coiled-coil region" evidence="1">
    <location>
        <begin position="5"/>
        <end position="74"/>
    </location>
</feature>
<dbReference type="EMBL" id="HE575322">
    <property type="protein sequence ID" value="CCC93012.1"/>
    <property type="molecule type" value="Genomic_DNA"/>
</dbReference>
<name>G0UUE8_TRYCI</name>
<reference evidence="3" key="1">
    <citation type="journal article" date="2012" name="Proc. Natl. Acad. Sci. U.S.A.">
        <title>Antigenic diversity is generated by distinct evolutionary mechanisms in African trypanosome species.</title>
        <authorList>
            <person name="Jackson A.P."/>
            <person name="Berry A."/>
            <person name="Aslett M."/>
            <person name="Allison H.C."/>
            <person name="Burton P."/>
            <person name="Vavrova-Anderson J."/>
            <person name="Brown R."/>
            <person name="Browne H."/>
            <person name="Corton N."/>
            <person name="Hauser H."/>
            <person name="Gamble J."/>
            <person name="Gilderthorp R."/>
            <person name="Marcello L."/>
            <person name="McQuillan J."/>
            <person name="Otto T.D."/>
            <person name="Quail M.A."/>
            <person name="Sanders M.J."/>
            <person name="van Tonder A."/>
            <person name="Ginger M.L."/>
            <person name="Field M.C."/>
            <person name="Barry J.D."/>
            <person name="Hertz-Fowler C."/>
            <person name="Berriman M."/>
        </authorList>
    </citation>
    <scope>NUCLEOTIDE SEQUENCE</scope>
    <source>
        <strain evidence="3">IL3000</strain>
    </source>
</reference>